<keyword evidence="4" id="KW-1185">Reference proteome</keyword>
<keyword evidence="2" id="KW-0732">Signal</keyword>
<comment type="caution">
    <text evidence="3">The sequence shown here is derived from an EMBL/GenBank/DDBJ whole genome shotgun (WGS) entry which is preliminary data.</text>
</comment>
<evidence type="ECO:0000256" key="2">
    <source>
        <dbReference type="SAM" id="SignalP"/>
    </source>
</evidence>
<dbReference type="EMBL" id="UWOC01000198">
    <property type="protein sequence ID" value="VCU11391.1"/>
    <property type="molecule type" value="Genomic_DNA"/>
</dbReference>
<evidence type="ECO:0000313" key="4">
    <source>
        <dbReference type="Proteomes" id="UP000289200"/>
    </source>
</evidence>
<feature type="compositionally biased region" description="Basic and acidic residues" evidence="1">
    <location>
        <begin position="45"/>
        <end position="54"/>
    </location>
</feature>
<feature type="chain" id="PRO_5018680727" description="DUF748 domain-containing protein" evidence="2">
    <location>
        <begin position="25"/>
        <end position="652"/>
    </location>
</feature>
<organism evidence="3 4">
    <name type="scientific">Rhodoplanes serenus</name>
    <dbReference type="NCBI Taxonomy" id="200615"/>
    <lineage>
        <taxon>Bacteria</taxon>
        <taxon>Pseudomonadati</taxon>
        <taxon>Pseudomonadota</taxon>
        <taxon>Alphaproteobacteria</taxon>
        <taxon>Hyphomicrobiales</taxon>
        <taxon>Nitrobacteraceae</taxon>
        <taxon>Rhodoplanes</taxon>
    </lineage>
</organism>
<dbReference type="AlphaFoldDB" id="A0A3S4B4R1"/>
<accession>A0A3S4B4R1</accession>
<sequence length="652" mass="69250">MRAMNWCALTVGLGLALAAVQADAQGAREPGARIDAPGAGVTSRPEVRGTREPGARVTTSDTATAARVRAGTIEVKDLRFGSRDAEQLAIGRAVFTGFARENGMVVADRLTIEDVTGRLATQSWRIPRLAFDRVRLPEELYRALAEGAATTRPWADLFREVVAETATIDTITMSDKTLATEQVLGGFVMTRLARGIVGEARLASITMTAAPDPKQPVRLTTGAIRYRDLDLGESLRMFTGGGDGTPKRVMASAVLERLEITAPDATVRLGTYEIGATTLAVPADPLPAEVFALGATMQSGGDPDPAILAKVVRWYRGVLRGLKVESVALRDIAVNGPDADLRIGGVTLAGLVPSGFDLFELRDVTVKTPDGPARLARFAIERVSFAALLDLALDAAESGRDPDIDPAKILDLVPRIGAVRLAGLDAKTPEGPVSLGGFDIEMDWTARLPDRLAVAVSRLAVPIDPSGPEDGRDQLARLGYRVLRGDLAARLRLLAADKALVLDDTAVAVDDVGRIEATVRLDGIDVDAALADPDRADEILERDARLGRASLTLTDLGFAERFVADLARRTGAAPQALRDELATKTRAEMAEALGDAVTPAALDRLADFLRRPGRIAVTVTPRPGQTVRLGELNAGGADLLGRLRIEIDTAPR</sequence>
<dbReference type="RefSeq" id="WP_129611365.1">
    <property type="nucleotide sequence ID" value="NZ_UWOC01000198.1"/>
</dbReference>
<reference evidence="4" key="1">
    <citation type="submission" date="2018-10" db="EMBL/GenBank/DDBJ databases">
        <authorList>
            <person name="Peiro R."/>
            <person name="Begona"/>
            <person name="Cbmso G."/>
            <person name="Lopez M."/>
            <person name="Gonzalez S."/>
            <person name="Sacristan E."/>
            <person name="Castillo E."/>
        </authorList>
    </citation>
    <scope>NUCLEOTIDE SEQUENCE [LARGE SCALE GENOMIC DNA]</scope>
</reference>
<protein>
    <recommendedName>
        <fullName evidence="5">DUF748 domain-containing protein</fullName>
    </recommendedName>
</protein>
<dbReference type="Proteomes" id="UP000289200">
    <property type="component" value="Unassembled WGS sequence"/>
</dbReference>
<gene>
    <name evidence="3" type="ORF">RHODGE_RHODGE_04602</name>
</gene>
<name>A0A3S4B4R1_9BRAD</name>
<evidence type="ECO:0008006" key="5">
    <source>
        <dbReference type="Google" id="ProtNLM"/>
    </source>
</evidence>
<proteinExistence type="predicted"/>
<evidence type="ECO:0000313" key="3">
    <source>
        <dbReference type="EMBL" id="VCU11391.1"/>
    </source>
</evidence>
<dbReference type="OrthoDB" id="8251894at2"/>
<feature type="signal peptide" evidence="2">
    <location>
        <begin position="1"/>
        <end position="24"/>
    </location>
</feature>
<feature type="region of interest" description="Disordered" evidence="1">
    <location>
        <begin position="28"/>
        <end position="55"/>
    </location>
</feature>
<evidence type="ECO:0000256" key="1">
    <source>
        <dbReference type="SAM" id="MobiDB-lite"/>
    </source>
</evidence>